<dbReference type="RefSeq" id="WP_068497269.1">
    <property type="nucleotide sequence ID" value="NZ_LWQU01000054.1"/>
</dbReference>
<dbReference type="InterPro" id="IPR000620">
    <property type="entry name" value="EamA_dom"/>
</dbReference>
<keyword evidence="1" id="KW-0472">Membrane</keyword>
<feature type="transmembrane region" description="Helical" evidence="1">
    <location>
        <begin position="241"/>
        <end position="261"/>
    </location>
</feature>
<sequence>METTSSRLGFAALIFGAGCIGFAPILVRLSEIGPVATGFHRLLWSLPVFALVVAWQRRPLPGEATAWGGMAASGFFFAADLTVWHLGIWLTTIANATLFSNTAPVFVAIGAWLVWGQAPNRRFLAALVVAMAGAALLVGSSFRLSLDRVAGDGLSLLSGAFYGAYILSVGRLRARLSMPLVMLAGGAAGSVVAFAAALALGESIWPETARGWAVVVGLALLGQVAGQGLIAWGLAHVPSTLGAVVLLVQPVVAAAVAWILFGERLGAMELTGGLVVLFGIHLARRSLRA</sequence>
<name>A0A178MZ07_9PROT</name>
<feature type="transmembrane region" description="Helical" evidence="1">
    <location>
        <begin position="212"/>
        <end position="234"/>
    </location>
</feature>
<dbReference type="AlphaFoldDB" id="A0A178MZ07"/>
<feature type="transmembrane region" description="Helical" evidence="1">
    <location>
        <begin position="149"/>
        <end position="168"/>
    </location>
</feature>
<organism evidence="3 4">
    <name type="scientific">Magnetospirillum moscoviense</name>
    <dbReference type="NCBI Taxonomy" id="1437059"/>
    <lineage>
        <taxon>Bacteria</taxon>
        <taxon>Pseudomonadati</taxon>
        <taxon>Pseudomonadota</taxon>
        <taxon>Alphaproteobacteria</taxon>
        <taxon>Rhodospirillales</taxon>
        <taxon>Rhodospirillaceae</taxon>
        <taxon>Magnetospirillum</taxon>
    </lineage>
</organism>
<feature type="transmembrane region" description="Helical" evidence="1">
    <location>
        <begin position="39"/>
        <end position="55"/>
    </location>
</feature>
<feature type="transmembrane region" description="Helical" evidence="1">
    <location>
        <begin position="123"/>
        <end position="143"/>
    </location>
</feature>
<dbReference type="PROSITE" id="PS51257">
    <property type="entry name" value="PROKAR_LIPOPROTEIN"/>
    <property type="match status" value="1"/>
</dbReference>
<evidence type="ECO:0000313" key="4">
    <source>
        <dbReference type="Proteomes" id="UP000078543"/>
    </source>
</evidence>
<gene>
    <name evidence="3" type="ORF">A6A05_06820</name>
</gene>
<feature type="transmembrane region" description="Helical" evidence="1">
    <location>
        <begin position="67"/>
        <end position="90"/>
    </location>
</feature>
<dbReference type="PANTHER" id="PTHR22911:SF76">
    <property type="entry name" value="EAMA DOMAIN-CONTAINING PROTEIN"/>
    <property type="match status" value="1"/>
</dbReference>
<protein>
    <recommendedName>
        <fullName evidence="2">EamA domain-containing protein</fullName>
    </recommendedName>
</protein>
<feature type="transmembrane region" description="Helical" evidence="1">
    <location>
        <begin position="96"/>
        <end position="116"/>
    </location>
</feature>
<dbReference type="InterPro" id="IPR037185">
    <property type="entry name" value="EmrE-like"/>
</dbReference>
<feature type="transmembrane region" description="Helical" evidence="1">
    <location>
        <begin position="180"/>
        <end position="200"/>
    </location>
</feature>
<feature type="transmembrane region" description="Helical" evidence="1">
    <location>
        <begin position="7"/>
        <end position="27"/>
    </location>
</feature>
<accession>A0A178MZ07</accession>
<dbReference type="SUPFAM" id="SSF103481">
    <property type="entry name" value="Multidrug resistance efflux transporter EmrE"/>
    <property type="match status" value="2"/>
</dbReference>
<dbReference type="PANTHER" id="PTHR22911">
    <property type="entry name" value="ACYL-MALONYL CONDENSING ENZYME-RELATED"/>
    <property type="match status" value="1"/>
</dbReference>
<dbReference type="EMBL" id="LWQU01000054">
    <property type="protein sequence ID" value="OAN60916.1"/>
    <property type="molecule type" value="Genomic_DNA"/>
</dbReference>
<keyword evidence="1" id="KW-0812">Transmembrane</keyword>
<evidence type="ECO:0000259" key="2">
    <source>
        <dbReference type="Pfam" id="PF00892"/>
    </source>
</evidence>
<keyword evidence="1" id="KW-1133">Transmembrane helix</keyword>
<dbReference type="GO" id="GO:0016020">
    <property type="term" value="C:membrane"/>
    <property type="evidence" value="ECO:0007669"/>
    <property type="project" value="InterPro"/>
</dbReference>
<evidence type="ECO:0000313" key="3">
    <source>
        <dbReference type="EMBL" id="OAN60916.1"/>
    </source>
</evidence>
<keyword evidence="4" id="KW-1185">Reference proteome</keyword>
<feature type="domain" description="EamA" evidence="2">
    <location>
        <begin position="151"/>
        <end position="282"/>
    </location>
</feature>
<dbReference type="Proteomes" id="UP000078543">
    <property type="component" value="Unassembled WGS sequence"/>
</dbReference>
<reference evidence="3 4" key="1">
    <citation type="submission" date="2016-04" db="EMBL/GenBank/DDBJ databases">
        <title>Draft genome sequence of freshwater magnetotactic bacteria Magnetospirillum marisnigri SP-1 and Magnetospirillum moscoviense BB-1.</title>
        <authorList>
            <person name="Koziaeva V."/>
            <person name="Dziuba M.V."/>
            <person name="Ivanov T.M."/>
            <person name="Kuznetsov B."/>
            <person name="Grouzdev D.S."/>
        </authorList>
    </citation>
    <scope>NUCLEOTIDE SEQUENCE [LARGE SCALE GENOMIC DNA]</scope>
    <source>
        <strain evidence="3 4">BB-1</strain>
    </source>
</reference>
<comment type="caution">
    <text evidence="3">The sequence shown here is derived from an EMBL/GenBank/DDBJ whole genome shotgun (WGS) entry which is preliminary data.</text>
</comment>
<dbReference type="STRING" id="1437059.A6A05_06820"/>
<dbReference type="Pfam" id="PF00892">
    <property type="entry name" value="EamA"/>
    <property type="match status" value="2"/>
</dbReference>
<proteinExistence type="predicted"/>
<feature type="transmembrane region" description="Helical" evidence="1">
    <location>
        <begin position="267"/>
        <end position="283"/>
    </location>
</feature>
<feature type="domain" description="EamA" evidence="2">
    <location>
        <begin position="9"/>
        <end position="138"/>
    </location>
</feature>
<evidence type="ECO:0000256" key="1">
    <source>
        <dbReference type="SAM" id="Phobius"/>
    </source>
</evidence>